<feature type="region of interest" description="Disordered" evidence="1">
    <location>
        <begin position="1"/>
        <end position="26"/>
    </location>
</feature>
<feature type="compositionally biased region" description="Low complexity" evidence="1">
    <location>
        <begin position="191"/>
        <end position="210"/>
    </location>
</feature>
<evidence type="ECO:0000313" key="3">
    <source>
        <dbReference type="Proteomes" id="UP001212841"/>
    </source>
</evidence>
<dbReference type="AlphaFoldDB" id="A0AAD5SEV1"/>
<feature type="region of interest" description="Disordered" evidence="1">
    <location>
        <begin position="584"/>
        <end position="605"/>
    </location>
</feature>
<organism evidence="2 3">
    <name type="scientific">Rhizophlyctis rosea</name>
    <dbReference type="NCBI Taxonomy" id="64517"/>
    <lineage>
        <taxon>Eukaryota</taxon>
        <taxon>Fungi</taxon>
        <taxon>Fungi incertae sedis</taxon>
        <taxon>Chytridiomycota</taxon>
        <taxon>Chytridiomycota incertae sedis</taxon>
        <taxon>Chytridiomycetes</taxon>
        <taxon>Rhizophlyctidales</taxon>
        <taxon>Rhizophlyctidaceae</taxon>
        <taxon>Rhizophlyctis</taxon>
    </lineage>
</organism>
<dbReference type="Proteomes" id="UP001212841">
    <property type="component" value="Unassembled WGS sequence"/>
</dbReference>
<feature type="region of interest" description="Disordered" evidence="1">
    <location>
        <begin position="278"/>
        <end position="302"/>
    </location>
</feature>
<dbReference type="EMBL" id="JADGJD010000182">
    <property type="protein sequence ID" value="KAJ3053747.1"/>
    <property type="molecule type" value="Genomic_DNA"/>
</dbReference>
<comment type="caution">
    <text evidence="2">The sequence shown here is derived from an EMBL/GenBank/DDBJ whole genome shotgun (WGS) entry which is preliminary data.</text>
</comment>
<protein>
    <submittedName>
        <fullName evidence="2">Uncharacterized protein</fullName>
    </submittedName>
</protein>
<feature type="compositionally biased region" description="Basic and acidic residues" evidence="1">
    <location>
        <begin position="278"/>
        <end position="289"/>
    </location>
</feature>
<keyword evidence="3" id="KW-1185">Reference proteome</keyword>
<evidence type="ECO:0000256" key="1">
    <source>
        <dbReference type="SAM" id="MobiDB-lite"/>
    </source>
</evidence>
<name>A0AAD5SEV1_9FUNG</name>
<gene>
    <name evidence="2" type="ORF">HK097_003474</name>
</gene>
<feature type="region of interest" description="Disordered" evidence="1">
    <location>
        <begin position="189"/>
        <end position="225"/>
    </location>
</feature>
<evidence type="ECO:0000313" key="2">
    <source>
        <dbReference type="EMBL" id="KAJ3053747.1"/>
    </source>
</evidence>
<reference evidence="2" key="1">
    <citation type="submission" date="2020-05" db="EMBL/GenBank/DDBJ databases">
        <title>Phylogenomic resolution of chytrid fungi.</title>
        <authorList>
            <person name="Stajich J.E."/>
            <person name="Amses K."/>
            <person name="Simmons R."/>
            <person name="Seto K."/>
            <person name="Myers J."/>
            <person name="Bonds A."/>
            <person name="Quandt C.A."/>
            <person name="Barry K."/>
            <person name="Liu P."/>
            <person name="Grigoriev I."/>
            <person name="Longcore J.E."/>
            <person name="James T.Y."/>
        </authorList>
    </citation>
    <scope>NUCLEOTIDE SEQUENCE</scope>
    <source>
        <strain evidence="2">JEL0318</strain>
    </source>
</reference>
<sequence length="605" mass="66433">MPPKKKDKSKTIPPPPKKVKTRHVSYSEDDTRAILSSTVETLNSTVTGAQNQFSFFEQFSDPNSQKTFFMVYPPRLEDPATARSIKNAKAAYFAILVDREIRPPNIQWLYAADAMKRRREQDQREERRIQQATAWQARDVEQGKTADDITVLIDAASVGPSKLLAGPNDMIVDRGADLAGWLQQQQQFARPSLPSFSSSTSRPTSSTQPSDESQQPRNRHQAHQIVPRVMGQTRQVTGSNDTGRNVGDGGGVARVVLNVGRGKVVVLDRKGKGKRVADEVNEYESRTDGTESSVETSALPPPPSNLTHLLSQNGLPFLPLPTPASADPHLHFLNIPMAPPAQFTPSRIAQHRTMTELQLVAPTRHPQMHHLQPHAHGIAYPPHALHPTRPQFAPNDVSSGRLWHQPGINHRPEIQERFAPGGATQHDHHGRREEWPELGEDNANISKHITDILRSTAGWGGAGSAGPLEREEGGVKHGLEALVGGRIASVRGRSAYSGEREARVISGHGLEMNVKSPFPGGVCDARNLVRAGLNPEIVGVELGDAEEEERHARNTAVAFGGKMEYDYASRVADGLEMEYSDVVDWGGEENAGEEDEEDDDDDVEV</sequence>
<accession>A0AAD5SEV1</accession>
<proteinExistence type="predicted"/>